<evidence type="ECO:0000313" key="3">
    <source>
        <dbReference type="EMBL" id="QCN83561.1"/>
    </source>
</evidence>
<evidence type="ECO:0000256" key="1">
    <source>
        <dbReference type="SAM" id="MobiDB-lite"/>
    </source>
</evidence>
<dbReference type="EMBL" id="CP029078">
    <property type="protein sequence ID" value="QCN83561.1"/>
    <property type="molecule type" value="Genomic_DNA"/>
</dbReference>
<dbReference type="SUPFAM" id="SSF52540">
    <property type="entry name" value="P-loop containing nucleoside triphosphate hydrolases"/>
    <property type="match status" value="1"/>
</dbReference>
<dbReference type="Gene3D" id="3.40.50.300">
    <property type="entry name" value="P-loop containing nucleotide triphosphate hydrolases"/>
    <property type="match status" value="1"/>
</dbReference>
<keyword evidence="5" id="KW-1185">Reference proteome</keyword>
<dbReference type="RefSeq" id="WP_127182365.1">
    <property type="nucleotide sequence ID" value="NZ_CP029078.1"/>
</dbReference>
<evidence type="ECO:0000313" key="2">
    <source>
        <dbReference type="EMBL" id="AZS89601.1"/>
    </source>
</evidence>
<dbReference type="InterPro" id="IPR027417">
    <property type="entry name" value="P-loop_NTPase"/>
</dbReference>
<reference evidence="2 4" key="2">
    <citation type="submission" date="2018-12" db="EMBL/GenBank/DDBJ databases">
        <title>Streptomyces griseoviridis F1-27 complete genome.</title>
        <authorList>
            <person name="Mariita R.M."/>
            <person name="Sello J.K."/>
        </authorList>
    </citation>
    <scope>NUCLEOTIDE SEQUENCE [LARGE SCALE GENOMIC DNA]</scope>
    <source>
        <strain evidence="2 4">F1-27</strain>
    </source>
</reference>
<reference evidence="3 5" key="1">
    <citation type="submission" date="2018-04" db="EMBL/GenBank/DDBJ databases">
        <title>Complete genome sequences of Streptomyces griseoviridis K61 and characterization of antagonistic properties of biological control agents.</title>
        <authorList>
            <person name="Mariita R.M."/>
            <person name="Sello J.K."/>
        </authorList>
    </citation>
    <scope>NUCLEOTIDE SEQUENCE [LARGE SCALE GENOMIC DNA]</scope>
    <source>
        <strain evidence="3 5">K61</strain>
    </source>
</reference>
<proteinExistence type="predicted"/>
<dbReference type="KEGG" id="sgd:ELQ87_39165"/>
<dbReference type="EMBL" id="CP034687">
    <property type="protein sequence ID" value="AZS89601.1"/>
    <property type="molecule type" value="Genomic_DNA"/>
</dbReference>
<accession>A0A3Q9L034</accession>
<dbReference type="Proteomes" id="UP000501753">
    <property type="component" value="Chromosome"/>
</dbReference>
<feature type="region of interest" description="Disordered" evidence="1">
    <location>
        <begin position="406"/>
        <end position="429"/>
    </location>
</feature>
<dbReference type="AlphaFoldDB" id="A0A3Q9L034"/>
<evidence type="ECO:0000313" key="5">
    <source>
        <dbReference type="Proteomes" id="UP000501753"/>
    </source>
</evidence>
<protein>
    <submittedName>
        <fullName evidence="2">DUF2075 domain-containing protein</fullName>
    </submittedName>
</protein>
<gene>
    <name evidence="3" type="ORF">DDJ31_00070</name>
    <name evidence="2" type="ORF">ELQ87_39165</name>
</gene>
<evidence type="ECO:0000313" key="4">
    <source>
        <dbReference type="Proteomes" id="UP000271291"/>
    </source>
</evidence>
<dbReference type="Proteomes" id="UP000271291">
    <property type="component" value="Chromosome"/>
</dbReference>
<dbReference type="OrthoDB" id="9787585at2"/>
<name>A0A3Q9L034_STRGD</name>
<organism evidence="2 4">
    <name type="scientific">Streptomyces griseoviridis</name>
    <dbReference type="NCBI Taxonomy" id="45398"/>
    <lineage>
        <taxon>Bacteria</taxon>
        <taxon>Bacillati</taxon>
        <taxon>Actinomycetota</taxon>
        <taxon>Actinomycetes</taxon>
        <taxon>Kitasatosporales</taxon>
        <taxon>Streptomycetaceae</taxon>
        <taxon>Streptomyces</taxon>
    </lineage>
</organism>
<sequence length="442" mass="48535">MHQPSDATSASPEVQREQQHLNRLYGALDTQRAALRKSLAGTLRRRSGSAQARLETDVEVRRLAQQAAQHDAAEEGLCLGRIDMEGGYRLYIGRIGLRDEELDAHPPLVDWRAPAARAFYTATAATPQGVAFRRYLHTRRRRVVRVDDELLKDAAAEFAGYVQLNGEAALLAALQAERTGRMHDIVATLQAEQDRIIRSPHTGVLVVQGGPGTGKTVVALHRAAYLLYTHPRLDRRGVLVLGPNPVFLSYVRQVLPGLGETNVLLTTVGELFPGTTATRAETDAAAKVKGRLVMADVVAAAVRAHEAAVRKPIRTVIGGELIELGLDFLAEAVERARDTRLPHNLARPVFCQAVIDEIARQLSYTITDIEAQFDKELAEHIDHAQLDRDVAADIISVFGEGRRSPVRPNKNYATSPHRKTTGLWHSPRTRTCSSISTRCGPS</sequence>